<evidence type="ECO:0000313" key="8">
    <source>
        <dbReference type="Ensembl" id="ENSSPUP00000001474.1"/>
    </source>
</evidence>
<dbReference type="Proteomes" id="UP000694392">
    <property type="component" value="Unplaced"/>
</dbReference>
<protein>
    <submittedName>
        <fullName evidence="8">Chemokine like factor</fullName>
    </submittedName>
</protein>
<organism evidence="8 9">
    <name type="scientific">Sphenodon punctatus</name>
    <name type="common">Tuatara</name>
    <name type="synonym">Hatteria punctata</name>
    <dbReference type="NCBI Taxonomy" id="8508"/>
    <lineage>
        <taxon>Eukaryota</taxon>
        <taxon>Metazoa</taxon>
        <taxon>Chordata</taxon>
        <taxon>Craniata</taxon>
        <taxon>Vertebrata</taxon>
        <taxon>Euteleostomi</taxon>
        <taxon>Lepidosauria</taxon>
        <taxon>Sphenodontia</taxon>
        <taxon>Sphenodontidae</taxon>
        <taxon>Sphenodon</taxon>
    </lineage>
</organism>
<evidence type="ECO:0000256" key="4">
    <source>
        <dbReference type="ARBA" id="ARBA00023136"/>
    </source>
</evidence>
<feature type="transmembrane region" description="Helical" evidence="6">
    <location>
        <begin position="79"/>
        <end position="102"/>
    </location>
</feature>
<evidence type="ECO:0000256" key="1">
    <source>
        <dbReference type="ARBA" id="ARBA00004141"/>
    </source>
</evidence>
<dbReference type="PROSITE" id="PS51225">
    <property type="entry name" value="MARVEL"/>
    <property type="match status" value="1"/>
</dbReference>
<dbReference type="GO" id="GO:0005576">
    <property type="term" value="C:extracellular region"/>
    <property type="evidence" value="ECO:0007669"/>
    <property type="project" value="Ensembl"/>
</dbReference>
<dbReference type="InterPro" id="IPR050578">
    <property type="entry name" value="MARVEL-CKLF_proteins"/>
</dbReference>
<dbReference type="GO" id="GO:0048246">
    <property type="term" value="P:macrophage chemotaxis"/>
    <property type="evidence" value="ECO:0007669"/>
    <property type="project" value="Ensembl"/>
</dbReference>
<dbReference type="AlphaFoldDB" id="A0A8D0G2A6"/>
<dbReference type="GO" id="GO:0030593">
    <property type="term" value="P:neutrophil chemotaxis"/>
    <property type="evidence" value="ECO:0007669"/>
    <property type="project" value="Ensembl"/>
</dbReference>
<dbReference type="OMA" id="CVLCIID"/>
<feature type="domain" description="MARVEL" evidence="7">
    <location>
        <begin position="15"/>
        <end position="134"/>
    </location>
</feature>
<dbReference type="GO" id="GO:0032940">
    <property type="term" value="P:secretion by cell"/>
    <property type="evidence" value="ECO:0007669"/>
    <property type="project" value="Ensembl"/>
</dbReference>
<evidence type="ECO:0000256" key="2">
    <source>
        <dbReference type="ARBA" id="ARBA00022692"/>
    </source>
</evidence>
<evidence type="ECO:0000259" key="7">
    <source>
        <dbReference type="PROSITE" id="PS51225"/>
    </source>
</evidence>
<keyword evidence="3 6" id="KW-1133">Transmembrane helix</keyword>
<dbReference type="GO" id="GO:0008009">
    <property type="term" value="F:chemokine activity"/>
    <property type="evidence" value="ECO:0007669"/>
    <property type="project" value="Ensembl"/>
</dbReference>
<feature type="transmembrane region" description="Helical" evidence="6">
    <location>
        <begin position="47"/>
        <end position="67"/>
    </location>
</feature>
<dbReference type="GeneTree" id="ENSGT00940000162264"/>
<reference evidence="8" key="2">
    <citation type="submission" date="2025-09" db="UniProtKB">
        <authorList>
            <consortium name="Ensembl"/>
        </authorList>
    </citation>
    <scope>IDENTIFICATION</scope>
</reference>
<dbReference type="InterPro" id="IPR008253">
    <property type="entry name" value="Marvel"/>
</dbReference>
<name>A0A8D0G2A6_SPHPU</name>
<feature type="transmembrane region" description="Helical" evidence="6">
    <location>
        <begin position="108"/>
        <end position="130"/>
    </location>
</feature>
<evidence type="ECO:0000256" key="6">
    <source>
        <dbReference type="SAM" id="Phobius"/>
    </source>
</evidence>
<evidence type="ECO:0000256" key="5">
    <source>
        <dbReference type="PROSITE-ProRule" id="PRU00581"/>
    </source>
</evidence>
<dbReference type="PANTHER" id="PTHR22776">
    <property type="entry name" value="MARVEL-CONTAINING POTENTIAL LIPID RAFT-ASSOCIATED PROTEIN"/>
    <property type="match status" value="1"/>
</dbReference>
<dbReference type="GO" id="GO:0016020">
    <property type="term" value="C:membrane"/>
    <property type="evidence" value="ECO:0007669"/>
    <property type="project" value="UniProtKB-SubCell"/>
</dbReference>
<keyword evidence="2 5" id="KW-0812">Transmembrane</keyword>
<proteinExistence type="predicted"/>
<accession>A0A8D0G2A6</accession>
<gene>
    <name evidence="8" type="primary">CKLF</name>
</gene>
<feature type="transmembrane region" description="Helical" evidence="6">
    <location>
        <begin position="21"/>
        <end position="41"/>
    </location>
</feature>
<dbReference type="Ensembl" id="ENSSPUT00000001556.1">
    <property type="protein sequence ID" value="ENSSPUP00000001474.1"/>
    <property type="gene ID" value="ENSSPUG00000001146.1"/>
</dbReference>
<dbReference type="GO" id="GO:0048247">
    <property type="term" value="P:lymphocyte chemotaxis"/>
    <property type="evidence" value="ECO:0007669"/>
    <property type="project" value="Ensembl"/>
</dbReference>
<evidence type="ECO:0000313" key="9">
    <source>
        <dbReference type="Proteomes" id="UP000694392"/>
    </source>
</evidence>
<sequence length="142" mass="16020">MPPKCCPEVEVNKRFPRSLHGGLKLCRMILALVAFICFAAGKSHEAFIALAFTEFFITLLFFLLYLLTLDKTKRFFWPLADIFNSLIAVVFLLIIGLCAVIIKTTLSTLVGGVFCLLLLVVCAIDAVMLYRRITFNQPRTVR</sequence>
<evidence type="ECO:0000256" key="3">
    <source>
        <dbReference type="ARBA" id="ARBA00022989"/>
    </source>
</evidence>
<keyword evidence="4 5" id="KW-0472">Membrane</keyword>
<reference evidence="8" key="1">
    <citation type="submission" date="2025-08" db="UniProtKB">
        <authorList>
            <consortium name="Ensembl"/>
        </authorList>
    </citation>
    <scope>IDENTIFICATION</scope>
</reference>
<keyword evidence="9" id="KW-1185">Reference proteome</keyword>
<comment type="subcellular location">
    <subcellularLocation>
        <location evidence="1">Membrane</location>
        <topology evidence="1">Multi-pass membrane protein</topology>
    </subcellularLocation>
</comment>
<dbReference type="PANTHER" id="PTHR22776:SF45">
    <property type="entry name" value="CHEMOKINE-LIKE FACTOR"/>
    <property type="match status" value="1"/>
</dbReference>